<evidence type="ECO:0000256" key="1">
    <source>
        <dbReference type="SAM" id="MobiDB-lite"/>
    </source>
</evidence>
<comment type="caution">
    <text evidence="4">The sequence shown here is derived from an EMBL/GenBank/DDBJ whole genome shotgun (WGS) entry which is preliminary data.</text>
</comment>
<organism evidence="4 6">
    <name type="scientific">Paraburkholderia madseniana</name>
    <dbReference type="NCBI Taxonomy" id="2599607"/>
    <lineage>
        <taxon>Bacteria</taxon>
        <taxon>Pseudomonadati</taxon>
        <taxon>Pseudomonadota</taxon>
        <taxon>Betaproteobacteria</taxon>
        <taxon>Burkholderiales</taxon>
        <taxon>Burkholderiaceae</taxon>
        <taxon>Paraburkholderia</taxon>
    </lineage>
</organism>
<sequence length="282" mass="27475">MLRLKSRSISAAVLALALAGCGGGGSSNSGDKSTQPANTTPQTTTTSNTDYSVTGTAPAVTGVNGIVAAVFAPDTLTSTGLTGDGFTTSTAPLSSQVQQSNYGGAFTTVASTNGAVTLTKKSTIADINGAGGYIAIGRWTNGSDSSGGNYTANQGAHYAIGAPLVMPTTGTGSLACSNLMATSPTSAAGNVAPGSLQTATATLDLGTLTIKNFSATVTIGSDTAATFSKASASSGGEAFGGGVTVMTRLMGTDTTKPLIAVAYGAKLANTGDINGLVVLTCQ</sequence>
<name>A0AAP5BK35_9BURK</name>
<evidence type="ECO:0000313" key="5">
    <source>
        <dbReference type="Proteomes" id="UP001209412"/>
    </source>
</evidence>
<feature type="compositionally biased region" description="Low complexity" evidence="1">
    <location>
        <begin position="28"/>
        <end position="49"/>
    </location>
</feature>
<dbReference type="EMBL" id="JAPKHW010000048">
    <property type="protein sequence ID" value="MCX4150983.1"/>
    <property type="molecule type" value="Genomic_DNA"/>
</dbReference>
<accession>A0AAP5BK35</accession>
<protein>
    <recommendedName>
        <fullName evidence="7">Lipoprotein transmembrane</fullName>
    </recommendedName>
</protein>
<dbReference type="Proteomes" id="UP001209412">
    <property type="component" value="Unassembled WGS sequence"/>
</dbReference>
<evidence type="ECO:0000313" key="6">
    <source>
        <dbReference type="Proteomes" id="UP001242288"/>
    </source>
</evidence>
<reference evidence="4" key="1">
    <citation type="submission" date="2022-06" db="EMBL/GenBank/DDBJ databases">
        <title>PHB producers.</title>
        <authorList>
            <person name="Besaury L."/>
        </authorList>
    </citation>
    <scope>NUCLEOTIDE SEQUENCE</scope>
    <source>
        <strain evidence="4 5">SEWS6</strain>
    </source>
</reference>
<feature type="signal peptide" evidence="2">
    <location>
        <begin position="1"/>
        <end position="29"/>
    </location>
</feature>
<dbReference type="PROSITE" id="PS51257">
    <property type="entry name" value="PROKAR_LIPOPROTEIN"/>
    <property type="match status" value="1"/>
</dbReference>
<feature type="chain" id="PRO_5042881508" description="Lipoprotein transmembrane" evidence="2">
    <location>
        <begin position="30"/>
        <end position="282"/>
    </location>
</feature>
<evidence type="ECO:0000313" key="4">
    <source>
        <dbReference type="EMBL" id="MDQ6412798.1"/>
    </source>
</evidence>
<evidence type="ECO:0008006" key="7">
    <source>
        <dbReference type="Google" id="ProtNLM"/>
    </source>
</evidence>
<dbReference type="AlphaFoldDB" id="A0AAP5BK35"/>
<proteinExistence type="predicted"/>
<keyword evidence="5" id="KW-1185">Reference proteome</keyword>
<dbReference type="Proteomes" id="UP001242288">
    <property type="component" value="Unassembled WGS sequence"/>
</dbReference>
<dbReference type="EMBL" id="JAMXWF010000048">
    <property type="protein sequence ID" value="MDQ6412798.1"/>
    <property type="molecule type" value="Genomic_DNA"/>
</dbReference>
<gene>
    <name evidence="4" type="ORF">NIE36_37375</name>
    <name evidence="3" type="ORF">OSB80_37460</name>
</gene>
<evidence type="ECO:0000256" key="2">
    <source>
        <dbReference type="SAM" id="SignalP"/>
    </source>
</evidence>
<feature type="region of interest" description="Disordered" evidence="1">
    <location>
        <begin position="25"/>
        <end position="52"/>
    </location>
</feature>
<evidence type="ECO:0000313" key="3">
    <source>
        <dbReference type="EMBL" id="MCX4150983.1"/>
    </source>
</evidence>
<keyword evidence="2" id="KW-0732">Signal</keyword>